<protein>
    <submittedName>
        <fullName evidence="2">Uncharacterized protein</fullName>
    </submittedName>
</protein>
<feature type="region of interest" description="Disordered" evidence="1">
    <location>
        <begin position="91"/>
        <end position="111"/>
    </location>
</feature>
<dbReference type="Proteomes" id="UP000322234">
    <property type="component" value="Unassembled WGS sequence"/>
</dbReference>
<evidence type="ECO:0000313" key="3">
    <source>
        <dbReference type="EMBL" id="MXQ83521.1"/>
    </source>
</evidence>
<accession>A0A6B0R1T1</accession>
<evidence type="ECO:0000313" key="2">
    <source>
        <dbReference type="EMBL" id="MXQ83520.1"/>
    </source>
</evidence>
<evidence type="ECO:0000313" key="4">
    <source>
        <dbReference type="Proteomes" id="UP000322234"/>
    </source>
</evidence>
<dbReference type="AlphaFoldDB" id="A0A6B0R1T1"/>
<proteinExistence type="predicted"/>
<comment type="caution">
    <text evidence="2">The sequence shown here is derived from an EMBL/GenBank/DDBJ whole genome shotgun (WGS) entry which is preliminary data.</text>
</comment>
<reference evidence="2 4" key="1">
    <citation type="submission" date="2019-10" db="EMBL/GenBank/DDBJ databases">
        <title>The sequence and de novo assembly of the wild yak genome.</title>
        <authorList>
            <person name="Liu Y."/>
        </authorList>
    </citation>
    <scope>NUCLEOTIDE SEQUENCE [LARGE SCALE GENOMIC DNA]</scope>
    <source>
        <strain evidence="2">WY2019</strain>
        <tissue evidence="2">Blood</tissue>
    </source>
</reference>
<dbReference type="EMBL" id="VBQZ03000017">
    <property type="protein sequence ID" value="MXQ83521.1"/>
    <property type="molecule type" value="Genomic_DNA"/>
</dbReference>
<sequence length="111" mass="12038">MYLKAETEGSTEDWTQKARRCATTRLLRVPAVSAAKNRARRTETLRKSLGNAGSSYGEAPLRLRGLGCVAASECLCPPTFLQQKSHSLERKVQHLEQGNDRPAGGGGLVTL</sequence>
<gene>
    <name evidence="2" type="ORF">E5288_WYG014506</name>
    <name evidence="3" type="ORF">E5288_WYG014600</name>
</gene>
<dbReference type="EMBL" id="VBQZ03000017">
    <property type="protein sequence ID" value="MXQ83520.1"/>
    <property type="molecule type" value="Genomic_DNA"/>
</dbReference>
<evidence type="ECO:0000256" key="1">
    <source>
        <dbReference type="SAM" id="MobiDB-lite"/>
    </source>
</evidence>
<organism evidence="2 4">
    <name type="scientific">Bos mutus</name>
    <name type="common">wild yak</name>
    <dbReference type="NCBI Taxonomy" id="72004"/>
    <lineage>
        <taxon>Eukaryota</taxon>
        <taxon>Metazoa</taxon>
        <taxon>Chordata</taxon>
        <taxon>Craniata</taxon>
        <taxon>Vertebrata</taxon>
        <taxon>Euteleostomi</taxon>
        <taxon>Mammalia</taxon>
        <taxon>Eutheria</taxon>
        <taxon>Laurasiatheria</taxon>
        <taxon>Artiodactyla</taxon>
        <taxon>Ruminantia</taxon>
        <taxon>Pecora</taxon>
        <taxon>Bovidae</taxon>
        <taxon>Bovinae</taxon>
        <taxon>Bos</taxon>
    </lineage>
</organism>
<keyword evidence="4" id="KW-1185">Reference proteome</keyword>
<name>A0A6B0R1T1_9CETA</name>